<dbReference type="GO" id="GO:0003700">
    <property type="term" value="F:DNA-binding transcription factor activity"/>
    <property type="evidence" value="ECO:0007669"/>
    <property type="project" value="InterPro"/>
</dbReference>
<evidence type="ECO:0000313" key="2">
    <source>
        <dbReference type="EMBL" id="GAY67976.1"/>
    </source>
</evidence>
<dbReference type="PROSITE" id="PS51297">
    <property type="entry name" value="K_BOX"/>
    <property type="match status" value="1"/>
</dbReference>
<gene>
    <name evidence="2" type="ORF">CUMW_260630</name>
</gene>
<protein>
    <recommendedName>
        <fullName evidence="1">K-box domain-containing protein</fullName>
    </recommendedName>
</protein>
<dbReference type="GO" id="GO:0005737">
    <property type="term" value="C:cytoplasm"/>
    <property type="evidence" value="ECO:0007669"/>
    <property type="project" value="TreeGrafter"/>
</dbReference>
<organism evidence="2 3">
    <name type="scientific">Citrus unshiu</name>
    <name type="common">Satsuma mandarin</name>
    <name type="synonym">Citrus nobilis var. unshiu</name>
    <dbReference type="NCBI Taxonomy" id="55188"/>
    <lineage>
        <taxon>Eukaryota</taxon>
        <taxon>Viridiplantae</taxon>
        <taxon>Streptophyta</taxon>
        <taxon>Embryophyta</taxon>
        <taxon>Tracheophyta</taxon>
        <taxon>Spermatophyta</taxon>
        <taxon>Magnoliopsida</taxon>
        <taxon>eudicotyledons</taxon>
        <taxon>Gunneridae</taxon>
        <taxon>Pentapetalae</taxon>
        <taxon>rosids</taxon>
        <taxon>malvids</taxon>
        <taxon>Sapindales</taxon>
        <taxon>Rutaceae</taxon>
        <taxon>Aurantioideae</taxon>
        <taxon>Citrus</taxon>
    </lineage>
</organism>
<name>A0A2H5QTM7_CITUN</name>
<dbReference type="InterPro" id="IPR035979">
    <property type="entry name" value="RBD_domain_sf"/>
</dbReference>
<dbReference type="GO" id="GO:0005730">
    <property type="term" value="C:nucleolus"/>
    <property type="evidence" value="ECO:0007669"/>
    <property type="project" value="TreeGrafter"/>
</dbReference>
<proteinExistence type="predicted"/>
<evidence type="ECO:0000313" key="3">
    <source>
        <dbReference type="Proteomes" id="UP000236630"/>
    </source>
</evidence>
<keyword evidence="3" id="KW-1185">Reference proteome</keyword>
<dbReference type="Proteomes" id="UP000236630">
    <property type="component" value="Unassembled WGS sequence"/>
</dbReference>
<dbReference type="GO" id="GO:0000184">
    <property type="term" value="P:nuclear-transcribed mRNA catabolic process, nonsense-mediated decay"/>
    <property type="evidence" value="ECO:0007669"/>
    <property type="project" value="InterPro"/>
</dbReference>
<evidence type="ECO:0000259" key="1">
    <source>
        <dbReference type="PROSITE" id="PS51297"/>
    </source>
</evidence>
<reference evidence="2 3" key="1">
    <citation type="journal article" date="2017" name="Front. Genet.">
        <title>Draft sequencing of the heterozygous diploid genome of Satsuma (Citrus unshiu Marc.) using a hybrid assembly approach.</title>
        <authorList>
            <person name="Shimizu T."/>
            <person name="Tanizawa Y."/>
            <person name="Mochizuki T."/>
            <person name="Nagasaki H."/>
            <person name="Yoshioka T."/>
            <person name="Toyoda A."/>
            <person name="Fujiyama A."/>
            <person name="Kaminuma E."/>
            <person name="Nakamura Y."/>
        </authorList>
    </citation>
    <scope>NUCLEOTIDE SEQUENCE [LARGE SCALE GENOMIC DNA]</scope>
    <source>
        <strain evidence="3">cv. Miyagawa wase</strain>
    </source>
</reference>
<dbReference type="AlphaFoldDB" id="A0A2H5QTM7"/>
<dbReference type="EMBL" id="BDQV01000789">
    <property type="protein sequence ID" value="GAY67976.1"/>
    <property type="molecule type" value="Genomic_DNA"/>
</dbReference>
<sequence>MKEPLQRTKVVIHHLPPSLSQNDLLALFHDHLDNGYNWFRVQPENSDVFEFAELLNGHVFVNEKDPDYLEFLKVIAKPAENLPSAEIQLERKEAQLSRHLMRDSLSSLTVKELKQLENRLEFQQANTATGQELNAMHELASRNFFGPAIIEGGGSAYSHPDKKILHLSSKHQRYSRAYEELKNPAVVFEFAELLNGHVLSLRLLLNMLHPNVFPSLVLERIVVKALFLKYYQQESAKLRQQIQMSQNSNRHLMGDSLSSLTLKELKQLENRLEQGITRIRSKKIAEMDRFQRANTVTGQELNAIHALASRNFFSPAIIEGGGTAYSHPDKKILHLG</sequence>
<dbReference type="InterPro" id="IPR039722">
    <property type="entry name" value="Upf3"/>
</dbReference>
<dbReference type="SUPFAM" id="SSF54928">
    <property type="entry name" value="RNA-binding domain, RBD"/>
    <property type="match status" value="1"/>
</dbReference>
<dbReference type="InterPro" id="IPR002487">
    <property type="entry name" value="TF_Kbox"/>
</dbReference>
<dbReference type="PANTHER" id="PTHR13112">
    <property type="entry name" value="UPF3 REGULATOR OF NONSENSE TRANSCRIPTS-LIKE PROTEIN"/>
    <property type="match status" value="1"/>
</dbReference>
<dbReference type="GO" id="GO:0003729">
    <property type="term" value="F:mRNA binding"/>
    <property type="evidence" value="ECO:0007669"/>
    <property type="project" value="TreeGrafter"/>
</dbReference>
<accession>A0A2H5QTM7</accession>
<comment type="caution">
    <text evidence="2">The sequence shown here is derived from an EMBL/GenBank/DDBJ whole genome shotgun (WGS) entry which is preliminary data.</text>
</comment>
<dbReference type="GO" id="GO:0045727">
    <property type="term" value="P:positive regulation of translation"/>
    <property type="evidence" value="ECO:0007669"/>
    <property type="project" value="TreeGrafter"/>
</dbReference>
<feature type="domain" description="K-box" evidence="1">
    <location>
        <begin position="228"/>
        <end position="307"/>
    </location>
</feature>
<dbReference type="PANTHER" id="PTHR13112:SF5">
    <property type="entry name" value="REGULATOR OF NONSENSE TRANSCRIPTS UPF3"/>
    <property type="match status" value="1"/>
</dbReference>
<dbReference type="Pfam" id="PF01486">
    <property type="entry name" value="K-box"/>
    <property type="match status" value="1"/>
</dbReference>